<dbReference type="SUPFAM" id="SSF51690">
    <property type="entry name" value="Nicotinate/Quinolinate PRTase C-terminal domain-like"/>
    <property type="match status" value="1"/>
</dbReference>
<dbReference type="InterPro" id="IPR002638">
    <property type="entry name" value="Quinolinate_PRibosylTrfase_C"/>
</dbReference>
<dbReference type="Pfam" id="PF01729">
    <property type="entry name" value="QRPTase_C"/>
    <property type="match status" value="1"/>
</dbReference>
<dbReference type="InterPro" id="IPR006242">
    <property type="entry name" value="ModD"/>
</dbReference>
<name>A0A6I3SK05_HELMO</name>
<evidence type="ECO:0000256" key="5">
    <source>
        <dbReference type="ARBA" id="ARBA00022676"/>
    </source>
</evidence>
<dbReference type="Gene3D" id="3.90.1170.20">
    <property type="entry name" value="Quinolinate phosphoribosyl transferase, N-terminal domain"/>
    <property type="match status" value="1"/>
</dbReference>
<dbReference type="OrthoDB" id="9770610at2"/>
<dbReference type="GO" id="GO:0009435">
    <property type="term" value="P:NAD+ biosynthetic process"/>
    <property type="evidence" value="ECO:0007669"/>
    <property type="project" value="InterPro"/>
</dbReference>
<dbReference type="GO" id="GO:0034213">
    <property type="term" value="P:quinolinate catabolic process"/>
    <property type="evidence" value="ECO:0007669"/>
    <property type="project" value="TreeGrafter"/>
</dbReference>
<evidence type="ECO:0000256" key="7">
    <source>
        <dbReference type="ARBA" id="ARBA00047445"/>
    </source>
</evidence>
<dbReference type="PANTHER" id="PTHR32179">
    <property type="entry name" value="NICOTINATE-NUCLEOTIDE PYROPHOSPHORYLASE [CARBOXYLATING]"/>
    <property type="match status" value="1"/>
</dbReference>
<dbReference type="GO" id="GO:0004514">
    <property type="term" value="F:nicotinate-nucleotide diphosphorylase (carboxylating) activity"/>
    <property type="evidence" value="ECO:0007669"/>
    <property type="project" value="UniProtKB-EC"/>
</dbReference>
<organism evidence="11 12">
    <name type="scientific">Heliobacterium mobile</name>
    <name type="common">Heliobacillus mobilis</name>
    <dbReference type="NCBI Taxonomy" id="28064"/>
    <lineage>
        <taxon>Bacteria</taxon>
        <taxon>Bacillati</taxon>
        <taxon>Bacillota</taxon>
        <taxon>Clostridia</taxon>
        <taxon>Eubacteriales</taxon>
        <taxon>Heliobacteriaceae</taxon>
        <taxon>Heliobacterium</taxon>
    </lineage>
</organism>
<comment type="caution">
    <text evidence="11">The sequence shown here is derived from an EMBL/GenBank/DDBJ whole genome shotgun (WGS) entry which is preliminary data.</text>
</comment>
<evidence type="ECO:0000256" key="1">
    <source>
        <dbReference type="ARBA" id="ARBA00004893"/>
    </source>
</evidence>
<dbReference type="EMBL" id="WNKU01000009">
    <property type="protein sequence ID" value="MTV49203.1"/>
    <property type="molecule type" value="Genomic_DNA"/>
</dbReference>
<evidence type="ECO:0000256" key="4">
    <source>
        <dbReference type="ARBA" id="ARBA00019205"/>
    </source>
</evidence>
<comment type="pathway">
    <text evidence="1">Cofactor biosynthesis; NAD(+) biosynthesis; nicotinate D-ribonucleotide from quinolinate: step 1/1.</text>
</comment>
<evidence type="ECO:0000256" key="6">
    <source>
        <dbReference type="ARBA" id="ARBA00022679"/>
    </source>
</evidence>
<dbReference type="EC" id="2.4.2.19" evidence="3"/>
<gene>
    <name evidence="11" type="primary">modD</name>
    <name evidence="11" type="ORF">GJ688_09455</name>
</gene>
<keyword evidence="12" id="KW-1185">Reference proteome</keyword>
<sequence>MMYIAEETIEKLIREDVPYIDLTSLVVGIDHQEGVMRYSTREEAVLCGTEEAQRILLKLGCQVRSFVASGAIVQPGDTVLEAMGPAGRLHMAWKVTANLLEYCSGVATRTKRLIDLARMVNPHIQVVTTRKSVPGSKDISVKGMIAGGGLPHRLGLSETILVFRQHLNFIGGIEGLLMKLDDMKRRCCEKKILVEVESLDEALRLSAAGVDGIQFDKFSLEKLQQAVDEIRKINPQVTLIGTGGINEKNVAQYASTGIDVINTSSVFFGKPIDMAVTIDER</sequence>
<comment type="catalytic activity">
    <reaction evidence="7">
        <text>nicotinate beta-D-ribonucleotide + CO2 + diphosphate = quinolinate + 5-phospho-alpha-D-ribose 1-diphosphate + 2 H(+)</text>
        <dbReference type="Rhea" id="RHEA:12733"/>
        <dbReference type="ChEBI" id="CHEBI:15378"/>
        <dbReference type="ChEBI" id="CHEBI:16526"/>
        <dbReference type="ChEBI" id="CHEBI:29959"/>
        <dbReference type="ChEBI" id="CHEBI:33019"/>
        <dbReference type="ChEBI" id="CHEBI:57502"/>
        <dbReference type="ChEBI" id="CHEBI:58017"/>
        <dbReference type="EC" id="2.4.2.19"/>
    </reaction>
</comment>
<dbReference type="GO" id="GO:0005737">
    <property type="term" value="C:cytoplasm"/>
    <property type="evidence" value="ECO:0007669"/>
    <property type="project" value="TreeGrafter"/>
</dbReference>
<evidence type="ECO:0000256" key="2">
    <source>
        <dbReference type="ARBA" id="ARBA00009400"/>
    </source>
</evidence>
<proteinExistence type="inferred from homology"/>
<dbReference type="NCBIfam" id="TIGR01334">
    <property type="entry name" value="modD"/>
    <property type="match status" value="1"/>
</dbReference>
<protein>
    <recommendedName>
        <fullName evidence="4">Putative pyrophosphorylase ModD</fullName>
        <ecNumber evidence="3">2.4.2.19</ecNumber>
    </recommendedName>
</protein>
<keyword evidence="6 8" id="KW-0808">Transferase</keyword>
<evidence type="ECO:0000256" key="8">
    <source>
        <dbReference type="PIRNR" id="PIRNR006250"/>
    </source>
</evidence>
<accession>A0A6I3SK05</accession>
<dbReference type="Pfam" id="PF02749">
    <property type="entry name" value="QRPTase_N"/>
    <property type="match status" value="1"/>
</dbReference>
<dbReference type="InterPro" id="IPR022412">
    <property type="entry name" value="Quinolinate_PRibosylTrfase_N"/>
</dbReference>
<dbReference type="CDD" id="cd01573">
    <property type="entry name" value="modD_like"/>
    <property type="match status" value="1"/>
</dbReference>
<dbReference type="InterPro" id="IPR027277">
    <property type="entry name" value="NadC/ModD"/>
</dbReference>
<dbReference type="SUPFAM" id="SSF54675">
    <property type="entry name" value="Nicotinate/Quinolinate PRTase N-terminal domain-like"/>
    <property type="match status" value="1"/>
</dbReference>
<dbReference type="Proteomes" id="UP000430670">
    <property type="component" value="Unassembled WGS sequence"/>
</dbReference>
<dbReference type="InterPro" id="IPR036068">
    <property type="entry name" value="Nicotinate_pribotase-like_C"/>
</dbReference>
<evidence type="ECO:0000259" key="9">
    <source>
        <dbReference type="Pfam" id="PF01729"/>
    </source>
</evidence>
<comment type="similarity">
    <text evidence="2 8">Belongs to the NadC/ModD family.</text>
</comment>
<dbReference type="PANTHER" id="PTHR32179:SF4">
    <property type="entry name" value="PYROPHOSPHORYLASE MODD-RELATED"/>
    <property type="match status" value="1"/>
</dbReference>
<keyword evidence="5 8" id="KW-0328">Glycosyltransferase</keyword>
<dbReference type="AlphaFoldDB" id="A0A6I3SK05"/>
<reference evidence="11 12" key="1">
    <citation type="submission" date="2019-11" db="EMBL/GenBank/DDBJ databases">
        <title>Whole-genome sequence of a the green, strictly anaerobic photosynthetic bacterium Heliobacillus mobilis DSM 6151.</title>
        <authorList>
            <person name="Kyndt J.A."/>
            <person name="Meyer T.E."/>
        </authorList>
    </citation>
    <scope>NUCLEOTIDE SEQUENCE [LARGE SCALE GENOMIC DNA]</scope>
    <source>
        <strain evidence="11 12">DSM 6151</strain>
    </source>
</reference>
<evidence type="ECO:0000256" key="3">
    <source>
        <dbReference type="ARBA" id="ARBA00011944"/>
    </source>
</evidence>
<dbReference type="FunFam" id="3.20.20.70:FF:000030">
    <property type="entry name" value="Nicotinate-nucleotide pyrophosphorylase, carboxylating"/>
    <property type="match status" value="1"/>
</dbReference>
<evidence type="ECO:0000313" key="12">
    <source>
        <dbReference type="Proteomes" id="UP000430670"/>
    </source>
</evidence>
<evidence type="ECO:0000313" key="11">
    <source>
        <dbReference type="EMBL" id="MTV49203.1"/>
    </source>
</evidence>
<feature type="domain" description="Quinolinate phosphoribosyl transferase C-terminal" evidence="9">
    <location>
        <begin position="106"/>
        <end position="275"/>
    </location>
</feature>
<evidence type="ECO:0000259" key="10">
    <source>
        <dbReference type="Pfam" id="PF02749"/>
    </source>
</evidence>
<dbReference type="InterPro" id="IPR013785">
    <property type="entry name" value="Aldolase_TIM"/>
</dbReference>
<dbReference type="InterPro" id="IPR037128">
    <property type="entry name" value="Quinolinate_PRibosylTase_N_sf"/>
</dbReference>
<dbReference type="RefSeq" id="WP_155476376.1">
    <property type="nucleotide sequence ID" value="NZ_WNKU01000009.1"/>
</dbReference>
<feature type="domain" description="Quinolinate phosphoribosyl transferase N-terminal" evidence="10">
    <location>
        <begin position="21"/>
        <end position="104"/>
    </location>
</feature>
<dbReference type="Gene3D" id="3.20.20.70">
    <property type="entry name" value="Aldolase class I"/>
    <property type="match status" value="1"/>
</dbReference>
<dbReference type="PIRSF" id="PIRSF006250">
    <property type="entry name" value="NadC_ModD"/>
    <property type="match status" value="1"/>
</dbReference>